<dbReference type="AlphaFoldDB" id="A0A8T0ER53"/>
<name>A0A8T0ER53_ARGBR</name>
<evidence type="ECO:0000256" key="1">
    <source>
        <dbReference type="SAM" id="MobiDB-lite"/>
    </source>
</evidence>
<evidence type="ECO:0000313" key="2">
    <source>
        <dbReference type="EMBL" id="KAF8776855.1"/>
    </source>
</evidence>
<accession>A0A8T0ER53</accession>
<reference evidence="2" key="1">
    <citation type="journal article" date="2020" name="bioRxiv">
        <title>Chromosome-level reference genome of the European wasp spider Argiope bruennichi: a resource for studies on range expansion and evolutionary adaptation.</title>
        <authorList>
            <person name="Sheffer M.M."/>
            <person name="Hoppe A."/>
            <person name="Krehenwinkel H."/>
            <person name="Uhl G."/>
            <person name="Kuss A.W."/>
            <person name="Jensen L."/>
            <person name="Jensen C."/>
            <person name="Gillespie R.G."/>
            <person name="Hoff K.J."/>
            <person name="Prost S."/>
        </authorList>
    </citation>
    <scope>NUCLEOTIDE SEQUENCE</scope>
</reference>
<feature type="region of interest" description="Disordered" evidence="1">
    <location>
        <begin position="120"/>
        <end position="166"/>
    </location>
</feature>
<proteinExistence type="predicted"/>
<gene>
    <name evidence="2" type="ORF">HNY73_013797</name>
</gene>
<keyword evidence="3" id="KW-1185">Reference proteome</keyword>
<feature type="region of interest" description="Disordered" evidence="1">
    <location>
        <begin position="1"/>
        <end position="60"/>
    </location>
</feature>
<feature type="compositionally biased region" description="Basic residues" evidence="1">
    <location>
        <begin position="122"/>
        <end position="137"/>
    </location>
</feature>
<feature type="compositionally biased region" description="Polar residues" evidence="1">
    <location>
        <begin position="1"/>
        <end position="16"/>
    </location>
</feature>
<protein>
    <submittedName>
        <fullName evidence="2">Uncharacterized protein</fullName>
    </submittedName>
</protein>
<reference evidence="2" key="2">
    <citation type="submission" date="2020-06" db="EMBL/GenBank/DDBJ databases">
        <authorList>
            <person name="Sheffer M."/>
        </authorList>
    </citation>
    <scope>NUCLEOTIDE SEQUENCE</scope>
</reference>
<feature type="compositionally biased region" description="Basic and acidic residues" evidence="1">
    <location>
        <begin position="138"/>
        <end position="147"/>
    </location>
</feature>
<feature type="compositionally biased region" description="Basic and acidic residues" evidence="1">
    <location>
        <begin position="38"/>
        <end position="55"/>
    </location>
</feature>
<dbReference type="EMBL" id="JABXBU010002072">
    <property type="protein sequence ID" value="KAF8776855.1"/>
    <property type="molecule type" value="Genomic_DNA"/>
</dbReference>
<comment type="caution">
    <text evidence="2">The sequence shown here is derived from an EMBL/GenBank/DDBJ whole genome shotgun (WGS) entry which is preliminary data.</text>
</comment>
<evidence type="ECO:0000313" key="3">
    <source>
        <dbReference type="Proteomes" id="UP000807504"/>
    </source>
</evidence>
<sequence length="166" mass="19312">MLRNSSSGRQLTNEYLQDQVRRERQRNEMTPVGCDNPKQADNEHQQREGESRTLTEDFDTIAPPNQQVVQNRDATRHITSQQRTLRTCTGFIVRRTVSLRHEAENRSSTSTCITVVQMNKGTMKRKKRHRRSRTSAGRHKEEWHRTASQEWEGQEAARLNPEAGSE</sequence>
<organism evidence="2 3">
    <name type="scientific">Argiope bruennichi</name>
    <name type="common">Wasp spider</name>
    <name type="synonym">Aranea bruennichi</name>
    <dbReference type="NCBI Taxonomy" id="94029"/>
    <lineage>
        <taxon>Eukaryota</taxon>
        <taxon>Metazoa</taxon>
        <taxon>Ecdysozoa</taxon>
        <taxon>Arthropoda</taxon>
        <taxon>Chelicerata</taxon>
        <taxon>Arachnida</taxon>
        <taxon>Araneae</taxon>
        <taxon>Araneomorphae</taxon>
        <taxon>Entelegynae</taxon>
        <taxon>Araneoidea</taxon>
        <taxon>Araneidae</taxon>
        <taxon>Argiope</taxon>
    </lineage>
</organism>
<dbReference type="Proteomes" id="UP000807504">
    <property type="component" value="Unassembled WGS sequence"/>
</dbReference>